<gene>
    <name evidence="3" type="ORF">LAZ67_8000281</name>
</gene>
<protein>
    <submittedName>
        <fullName evidence="3">Uncharacterized protein</fullName>
    </submittedName>
</protein>
<sequence length="141" mass="15785">MKSLRTIVGRKRNRRRMSGDRRGGRCQAVIPHWFSGDEDAFCNITPREQTPCAAAPNMEYKRCSSCIPGLGALTGYYQPGQLSPVHVVQAMIIMVARSRRLLLLSNVVVVLISMVKPIPEVFSNSAFYLSQAQMKKEEGEQ</sequence>
<accession>A0ABY6KPB9</accession>
<dbReference type="Proteomes" id="UP001235939">
    <property type="component" value="Chromosome 08"/>
</dbReference>
<proteinExistence type="predicted"/>
<organism evidence="3 4">
    <name type="scientific">Cordylochernes scorpioides</name>
    <dbReference type="NCBI Taxonomy" id="51811"/>
    <lineage>
        <taxon>Eukaryota</taxon>
        <taxon>Metazoa</taxon>
        <taxon>Ecdysozoa</taxon>
        <taxon>Arthropoda</taxon>
        <taxon>Chelicerata</taxon>
        <taxon>Arachnida</taxon>
        <taxon>Pseudoscorpiones</taxon>
        <taxon>Cheliferoidea</taxon>
        <taxon>Chernetidae</taxon>
        <taxon>Cordylochernes</taxon>
    </lineage>
</organism>
<keyword evidence="2" id="KW-0472">Membrane</keyword>
<feature type="transmembrane region" description="Helical" evidence="2">
    <location>
        <begin position="101"/>
        <end position="119"/>
    </location>
</feature>
<keyword evidence="4" id="KW-1185">Reference proteome</keyword>
<dbReference type="EMBL" id="CP092870">
    <property type="protein sequence ID" value="UYV70691.1"/>
    <property type="molecule type" value="Genomic_DNA"/>
</dbReference>
<keyword evidence="2" id="KW-0812">Transmembrane</keyword>
<feature type="region of interest" description="Disordered" evidence="1">
    <location>
        <begin position="1"/>
        <end position="22"/>
    </location>
</feature>
<evidence type="ECO:0000256" key="1">
    <source>
        <dbReference type="SAM" id="MobiDB-lite"/>
    </source>
</evidence>
<keyword evidence="2" id="KW-1133">Transmembrane helix</keyword>
<reference evidence="3 4" key="1">
    <citation type="submission" date="2022-01" db="EMBL/GenBank/DDBJ databases">
        <title>A chromosomal length assembly of Cordylochernes scorpioides.</title>
        <authorList>
            <person name="Zeh D."/>
            <person name="Zeh J."/>
        </authorList>
    </citation>
    <scope>NUCLEOTIDE SEQUENCE [LARGE SCALE GENOMIC DNA]</scope>
    <source>
        <strain evidence="3">IN4F17</strain>
        <tissue evidence="3">Whole Body</tissue>
    </source>
</reference>
<evidence type="ECO:0000313" key="3">
    <source>
        <dbReference type="EMBL" id="UYV70691.1"/>
    </source>
</evidence>
<evidence type="ECO:0000313" key="4">
    <source>
        <dbReference type="Proteomes" id="UP001235939"/>
    </source>
</evidence>
<evidence type="ECO:0000256" key="2">
    <source>
        <dbReference type="SAM" id="Phobius"/>
    </source>
</evidence>
<name>A0ABY6KPB9_9ARAC</name>